<dbReference type="EMBL" id="BMAO01006684">
    <property type="protein sequence ID" value="GFR10581.1"/>
    <property type="molecule type" value="Genomic_DNA"/>
</dbReference>
<evidence type="ECO:0000313" key="1">
    <source>
        <dbReference type="EMBL" id="GFR10581.1"/>
    </source>
</evidence>
<name>A0A8X6JKU8_TRICU</name>
<dbReference type="GO" id="GO:0006303">
    <property type="term" value="P:double-strand break repair via nonhomologous end joining"/>
    <property type="evidence" value="ECO:0007669"/>
    <property type="project" value="TreeGrafter"/>
</dbReference>
<dbReference type="GO" id="GO:0003697">
    <property type="term" value="F:single-stranded DNA binding"/>
    <property type="evidence" value="ECO:0007669"/>
    <property type="project" value="TreeGrafter"/>
</dbReference>
<reference evidence="1" key="1">
    <citation type="submission" date="2020-07" db="EMBL/GenBank/DDBJ databases">
        <title>Multicomponent nature underlies the extraordinary mechanical properties of spider dragline silk.</title>
        <authorList>
            <person name="Kono N."/>
            <person name="Nakamura H."/>
            <person name="Mori M."/>
            <person name="Yoshida Y."/>
            <person name="Ohtoshi R."/>
            <person name="Malay A.D."/>
            <person name="Moran D.A.P."/>
            <person name="Tomita M."/>
            <person name="Numata K."/>
            <person name="Arakawa K."/>
        </authorList>
    </citation>
    <scope>NUCLEOTIDE SEQUENCE</scope>
</reference>
<dbReference type="GO" id="GO:0003690">
    <property type="term" value="F:double-stranded DNA binding"/>
    <property type="evidence" value="ECO:0007669"/>
    <property type="project" value="TreeGrafter"/>
</dbReference>
<dbReference type="AlphaFoldDB" id="A0A8X6JKU8"/>
<dbReference type="GO" id="GO:0015074">
    <property type="term" value="P:DNA integration"/>
    <property type="evidence" value="ECO:0007669"/>
    <property type="project" value="TreeGrafter"/>
</dbReference>
<sequence length="127" mass="14833">MNFVFEDKPLSGSPIEIDCDQLKQIIDHGRNVSTWTIVLEFDLCQKIIVNALKHINLTFKFNRCVPHELTSENKIKRKAACLALLRDQREDNILDSDEKWMYCNTSRKRRVVSTWGIKMFGCKMNAN</sequence>
<gene>
    <name evidence="1" type="primary">SETMAR_292</name>
    <name evidence="1" type="ORF">TNCT_662671</name>
</gene>
<dbReference type="GO" id="GO:0000014">
    <property type="term" value="F:single-stranded DNA endodeoxyribonuclease activity"/>
    <property type="evidence" value="ECO:0007669"/>
    <property type="project" value="TreeGrafter"/>
</dbReference>
<protein>
    <submittedName>
        <fullName evidence="1">Histone-lysine N-methyltransferase SETMAR</fullName>
    </submittedName>
</protein>
<dbReference type="PANTHER" id="PTHR46060">
    <property type="entry name" value="MARINER MOS1 TRANSPOSASE-LIKE PROTEIN"/>
    <property type="match status" value="1"/>
</dbReference>
<dbReference type="Proteomes" id="UP000887116">
    <property type="component" value="Unassembled WGS sequence"/>
</dbReference>
<evidence type="ECO:0000313" key="2">
    <source>
        <dbReference type="Proteomes" id="UP000887116"/>
    </source>
</evidence>
<comment type="caution">
    <text evidence="1">The sequence shown here is derived from an EMBL/GenBank/DDBJ whole genome shotgun (WGS) entry which is preliminary data.</text>
</comment>
<dbReference type="OrthoDB" id="8028980at2759"/>
<dbReference type="GO" id="GO:0005634">
    <property type="term" value="C:nucleus"/>
    <property type="evidence" value="ECO:0007669"/>
    <property type="project" value="TreeGrafter"/>
</dbReference>
<keyword evidence="2" id="KW-1185">Reference proteome</keyword>
<dbReference type="PANTHER" id="PTHR46060:SF2">
    <property type="entry name" value="HISTONE-LYSINE N-METHYLTRANSFERASE SETMAR"/>
    <property type="match status" value="1"/>
</dbReference>
<dbReference type="GO" id="GO:0044774">
    <property type="term" value="P:mitotic DNA integrity checkpoint signaling"/>
    <property type="evidence" value="ECO:0007669"/>
    <property type="project" value="TreeGrafter"/>
</dbReference>
<dbReference type="GO" id="GO:0046975">
    <property type="term" value="F:histone H3K36 methyltransferase activity"/>
    <property type="evidence" value="ECO:0007669"/>
    <property type="project" value="TreeGrafter"/>
</dbReference>
<dbReference type="InterPro" id="IPR052709">
    <property type="entry name" value="Transposase-MT_Hybrid"/>
</dbReference>
<proteinExistence type="predicted"/>
<dbReference type="GO" id="GO:0044547">
    <property type="term" value="F:DNA topoisomerase binding"/>
    <property type="evidence" value="ECO:0007669"/>
    <property type="project" value="TreeGrafter"/>
</dbReference>
<dbReference type="GO" id="GO:0042800">
    <property type="term" value="F:histone H3K4 methyltransferase activity"/>
    <property type="evidence" value="ECO:0007669"/>
    <property type="project" value="TreeGrafter"/>
</dbReference>
<dbReference type="Gene3D" id="3.30.420.10">
    <property type="entry name" value="Ribonuclease H-like superfamily/Ribonuclease H"/>
    <property type="match status" value="1"/>
</dbReference>
<organism evidence="1 2">
    <name type="scientific">Trichonephila clavata</name>
    <name type="common">Joro spider</name>
    <name type="synonym">Nephila clavata</name>
    <dbReference type="NCBI Taxonomy" id="2740835"/>
    <lineage>
        <taxon>Eukaryota</taxon>
        <taxon>Metazoa</taxon>
        <taxon>Ecdysozoa</taxon>
        <taxon>Arthropoda</taxon>
        <taxon>Chelicerata</taxon>
        <taxon>Arachnida</taxon>
        <taxon>Araneae</taxon>
        <taxon>Araneomorphae</taxon>
        <taxon>Entelegynae</taxon>
        <taxon>Araneoidea</taxon>
        <taxon>Nephilidae</taxon>
        <taxon>Trichonephila</taxon>
    </lineage>
</organism>
<dbReference type="GO" id="GO:0000793">
    <property type="term" value="C:condensed chromosome"/>
    <property type="evidence" value="ECO:0007669"/>
    <property type="project" value="TreeGrafter"/>
</dbReference>
<accession>A0A8X6JKU8</accession>
<dbReference type="InterPro" id="IPR036397">
    <property type="entry name" value="RNaseH_sf"/>
</dbReference>
<dbReference type="GO" id="GO:0031297">
    <property type="term" value="P:replication fork processing"/>
    <property type="evidence" value="ECO:0007669"/>
    <property type="project" value="TreeGrafter"/>
</dbReference>
<dbReference type="GO" id="GO:0000729">
    <property type="term" value="P:DNA double-strand break processing"/>
    <property type="evidence" value="ECO:0007669"/>
    <property type="project" value="TreeGrafter"/>
</dbReference>
<dbReference type="GO" id="GO:0035861">
    <property type="term" value="C:site of double-strand break"/>
    <property type="evidence" value="ECO:0007669"/>
    <property type="project" value="TreeGrafter"/>
</dbReference>